<protein>
    <submittedName>
        <fullName evidence="1">Uncharacterized protein</fullName>
    </submittedName>
</protein>
<sequence>MSSISTVRIMATRVPVRIMATPVRLSSRRPEFTKSSSSTFRGPVVTPIPVRMVVTPVSLSLRRPEFTKCSISTVIILIVTPVRLRVNVRVRLRLGRPETAEFTKMPNSALKVIGSPMPVRLRI</sequence>
<organism evidence="1">
    <name type="scientific">Cacopsylla melanoneura</name>
    <dbReference type="NCBI Taxonomy" id="428564"/>
    <lineage>
        <taxon>Eukaryota</taxon>
        <taxon>Metazoa</taxon>
        <taxon>Ecdysozoa</taxon>
        <taxon>Arthropoda</taxon>
        <taxon>Hexapoda</taxon>
        <taxon>Insecta</taxon>
        <taxon>Pterygota</taxon>
        <taxon>Neoptera</taxon>
        <taxon>Paraneoptera</taxon>
        <taxon>Hemiptera</taxon>
        <taxon>Sternorrhyncha</taxon>
        <taxon>Psylloidea</taxon>
        <taxon>Psyllidae</taxon>
        <taxon>Psyllinae</taxon>
        <taxon>Cacopsylla</taxon>
    </lineage>
</organism>
<dbReference type="AlphaFoldDB" id="A0A8D8QBI2"/>
<proteinExistence type="predicted"/>
<reference evidence="1" key="1">
    <citation type="submission" date="2021-05" db="EMBL/GenBank/DDBJ databases">
        <authorList>
            <person name="Alioto T."/>
            <person name="Alioto T."/>
            <person name="Gomez Garrido J."/>
        </authorList>
    </citation>
    <scope>NUCLEOTIDE SEQUENCE</scope>
</reference>
<dbReference type="EMBL" id="HBUF01068149">
    <property type="protein sequence ID" value="CAG6628567.1"/>
    <property type="molecule type" value="Transcribed_RNA"/>
</dbReference>
<accession>A0A8D8QBI2</accession>
<evidence type="ECO:0000313" key="1">
    <source>
        <dbReference type="EMBL" id="CAG6628567.1"/>
    </source>
</evidence>
<name>A0A8D8QBI2_9HEMI</name>